<reference evidence="2" key="1">
    <citation type="submission" date="2016-10" db="EMBL/GenBank/DDBJ databases">
        <authorList>
            <person name="Varghese N."/>
            <person name="Submissions S."/>
        </authorList>
    </citation>
    <scope>NUCLEOTIDE SEQUENCE [LARGE SCALE GENOMIC DNA]</scope>
    <source>
        <strain evidence="2">DSM 22127</strain>
    </source>
</reference>
<name>A0A1H1V8V4_9ACTN</name>
<dbReference type="STRING" id="642780.SAMN04488570_2756"/>
<sequence length="38" mass="4243">MSGLVVHVEPRSVIAVLGLAADAVRELSRPARRWAFRR</sequence>
<dbReference type="Proteomes" id="UP000198859">
    <property type="component" value="Chromosome I"/>
</dbReference>
<protein>
    <submittedName>
        <fullName evidence="1">Uncharacterized protein</fullName>
    </submittedName>
</protein>
<dbReference type="AlphaFoldDB" id="A0A1H1V8V4"/>
<dbReference type="EMBL" id="LT629757">
    <property type="protein sequence ID" value="SDS81194.1"/>
    <property type="molecule type" value="Genomic_DNA"/>
</dbReference>
<keyword evidence="2" id="KW-1185">Reference proteome</keyword>
<gene>
    <name evidence="1" type="ORF">SAMN04488570_2756</name>
</gene>
<accession>A0A1H1V8V4</accession>
<organism evidence="1 2">
    <name type="scientific">Nocardioides scoriae</name>
    <dbReference type="NCBI Taxonomy" id="642780"/>
    <lineage>
        <taxon>Bacteria</taxon>
        <taxon>Bacillati</taxon>
        <taxon>Actinomycetota</taxon>
        <taxon>Actinomycetes</taxon>
        <taxon>Propionibacteriales</taxon>
        <taxon>Nocardioidaceae</taxon>
        <taxon>Nocardioides</taxon>
    </lineage>
</organism>
<proteinExistence type="predicted"/>
<evidence type="ECO:0000313" key="2">
    <source>
        <dbReference type="Proteomes" id="UP000198859"/>
    </source>
</evidence>
<evidence type="ECO:0000313" key="1">
    <source>
        <dbReference type="EMBL" id="SDS81194.1"/>
    </source>
</evidence>